<dbReference type="Proteomes" id="UP001079672">
    <property type="component" value="Unassembled WGS sequence"/>
</dbReference>
<sequence>MDDIITKSNERVAGFFRTLNEMQVKIEKIIDNSRPPLGGEKFLTDKELSGLLKISRRCLQDYRNQGRIPYIQLGGKILYKASDIEKLLEDNYHKALE</sequence>
<dbReference type="InterPro" id="IPR009061">
    <property type="entry name" value="DNA-bd_dom_put_sf"/>
</dbReference>
<reference evidence="4 7" key="2">
    <citation type="submission" date="2018-08" db="EMBL/GenBank/DDBJ databases">
        <title>A genome reference for cultivated species of the human gut microbiota.</title>
        <authorList>
            <person name="Zou Y."/>
            <person name="Xue W."/>
            <person name="Luo G."/>
        </authorList>
    </citation>
    <scope>NUCLEOTIDE SEQUENCE [LARGE SCALE GENOMIC DNA]</scope>
    <source>
        <strain evidence="4 7">AM18-6</strain>
    </source>
</reference>
<dbReference type="Proteomes" id="UP000036847">
    <property type="component" value="Chromosome"/>
</dbReference>
<reference evidence="3" key="1">
    <citation type="book" date="2014" name="THE 24TH EUROPEAN CONGRESS OF CLINICAL MICROBIOLOGY AND INFECTIOUS DISEASES" publisher="ECCMID 2014" city="Barcelona, Spain">
        <title>Identification of resistance genes in three multidrug-resistant Bacteroides fragilis isolates by whole genome sequencing.</title>
        <editorList>
            <person name="Unknown"/>
            <person name="A."/>
        </editorList>
        <authorList>
            <person name="Sydenham T.V."/>
            <person name="Hasman H."/>
            <person name="Wang M."/>
            <person name="Soki J."/>
            <person name="Nagy E."/>
            <person name="Justesen U.S."/>
        </authorList>
    </citation>
    <scope>NUCLEOTIDE SEQUENCE</scope>
    <source>
        <strain evidence="3">DCMSKEJBY0001B</strain>
    </source>
</reference>
<dbReference type="RefSeq" id="WP_032536649.1">
    <property type="nucleotide sequence ID" value="NZ_CP036546.1"/>
</dbReference>
<dbReference type="OrthoDB" id="769412at2"/>
<reference evidence="2" key="5">
    <citation type="submission" date="2022-12" db="EMBL/GenBank/DDBJ databases">
        <title>Development of a Multilocus Sequence Typing Scheme for Bacteroides fragilis Based on Whole Genome Sequencing Data and Clinical Application.</title>
        <authorList>
            <person name="Nielsen F.D."/>
            <person name="Justesen U.S."/>
        </authorList>
    </citation>
    <scope>NUCLEOTIDE SEQUENCE</scope>
    <source>
        <strain evidence="2">BF_AM_ODE_DK_2015_4</strain>
    </source>
</reference>
<dbReference type="Proteomes" id="UP000266644">
    <property type="component" value="Unassembled WGS sequence"/>
</dbReference>
<dbReference type="Pfam" id="PF12728">
    <property type="entry name" value="HTH_17"/>
    <property type="match status" value="1"/>
</dbReference>
<evidence type="ECO:0000313" key="4">
    <source>
        <dbReference type="EMBL" id="RHH15522.1"/>
    </source>
</evidence>
<dbReference type="EMBL" id="QRJE01000004">
    <property type="protein sequence ID" value="RHH15522.1"/>
    <property type="molecule type" value="Genomic_DNA"/>
</dbReference>
<reference evidence="3 6" key="3">
    <citation type="submission" date="2019-03" db="EMBL/GenBank/DDBJ databases">
        <title>Complete genome assembly of MDR B. fragilis.</title>
        <authorList>
            <person name="Sydenham T.V."/>
            <person name="Hasman H."/>
            <person name="Justesen U.S."/>
        </authorList>
    </citation>
    <scope>NUCLEOTIDE SEQUENCE [LARGE SCALE GENOMIC DNA]</scope>
    <source>
        <strain evidence="3 6">DCMSKEJBY0001B</strain>
    </source>
</reference>
<proteinExistence type="predicted"/>
<evidence type="ECO:0000313" key="5">
    <source>
        <dbReference type="EMBL" id="UVR55828.1"/>
    </source>
</evidence>
<dbReference type="Proteomes" id="UP001060330">
    <property type="component" value="Chromosome"/>
</dbReference>
<accession>A0A081TL10</accession>
<gene>
    <name evidence="4" type="ORF">DW228_03260</name>
    <name evidence="3" type="ORF">EC80_015080</name>
    <name evidence="5" type="ORF">NXX45_19250</name>
    <name evidence="2" type="ORF">O1433_10110</name>
</gene>
<dbReference type="PANTHER" id="PTHR34585">
    <property type="match status" value="1"/>
</dbReference>
<feature type="domain" description="Helix-turn-helix" evidence="1">
    <location>
        <begin position="42"/>
        <end position="91"/>
    </location>
</feature>
<dbReference type="PANTHER" id="PTHR34585:SF22">
    <property type="entry name" value="HELIX-TURN-HELIX DOMAIN-CONTAINING PROTEIN"/>
    <property type="match status" value="1"/>
</dbReference>
<dbReference type="InterPro" id="IPR041657">
    <property type="entry name" value="HTH_17"/>
</dbReference>
<dbReference type="AlphaFoldDB" id="A0A081TL10"/>
<dbReference type="EMBL" id="CP036546">
    <property type="protein sequence ID" value="QCQ46084.1"/>
    <property type="molecule type" value="Genomic_DNA"/>
</dbReference>
<evidence type="ECO:0000313" key="7">
    <source>
        <dbReference type="Proteomes" id="UP000266644"/>
    </source>
</evidence>
<evidence type="ECO:0000313" key="2">
    <source>
        <dbReference type="EMBL" id="MCZ2687850.1"/>
    </source>
</evidence>
<evidence type="ECO:0000313" key="6">
    <source>
        <dbReference type="Proteomes" id="UP000036847"/>
    </source>
</evidence>
<keyword evidence="4" id="KW-0238">DNA-binding</keyword>
<dbReference type="EMBL" id="CP103216">
    <property type="protein sequence ID" value="UVR55828.1"/>
    <property type="molecule type" value="Genomic_DNA"/>
</dbReference>
<dbReference type="SUPFAM" id="SSF46955">
    <property type="entry name" value="Putative DNA-binding domain"/>
    <property type="match status" value="1"/>
</dbReference>
<evidence type="ECO:0000313" key="3">
    <source>
        <dbReference type="EMBL" id="QCQ46084.1"/>
    </source>
</evidence>
<dbReference type="EMBL" id="JAPTZU010000005">
    <property type="protein sequence ID" value="MCZ2687850.1"/>
    <property type="molecule type" value="Genomic_DNA"/>
</dbReference>
<organism evidence="4 7">
    <name type="scientific">Bacteroides fragilis</name>
    <dbReference type="NCBI Taxonomy" id="817"/>
    <lineage>
        <taxon>Bacteria</taxon>
        <taxon>Pseudomonadati</taxon>
        <taxon>Bacteroidota</taxon>
        <taxon>Bacteroidia</taxon>
        <taxon>Bacteroidales</taxon>
        <taxon>Bacteroidaceae</taxon>
        <taxon>Bacteroides</taxon>
    </lineage>
</organism>
<evidence type="ECO:0000259" key="1">
    <source>
        <dbReference type="Pfam" id="PF12728"/>
    </source>
</evidence>
<protein>
    <submittedName>
        <fullName evidence="4">DNA-binding protein</fullName>
    </submittedName>
    <submittedName>
        <fullName evidence="2">Helix-turn-helix domain-containing protein</fullName>
    </submittedName>
</protein>
<dbReference type="GO" id="GO:0003677">
    <property type="term" value="F:DNA binding"/>
    <property type="evidence" value="ECO:0007669"/>
    <property type="project" value="UniProtKB-KW"/>
</dbReference>
<name>A0A081TL10_BACFG</name>
<reference evidence="5" key="4">
    <citation type="submission" date="2022-08" db="EMBL/GenBank/DDBJ databases">
        <title>Genome Sequencing of Bacteroides fragilis Group Isolates with Nanopore Technology.</title>
        <authorList>
            <person name="Tisza M.J."/>
            <person name="Smith D."/>
            <person name="Dekker J.P."/>
        </authorList>
    </citation>
    <scope>NUCLEOTIDE SEQUENCE</scope>
    <source>
        <strain evidence="5">BFG-70</strain>
    </source>
</reference>